<feature type="domain" description="EfeO-type cupredoxin-like" evidence="6">
    <location>
        <begin position="18"/>
        <end position="127"/>
    </location>
</feature>
<organism evidence="7 8">
    <name type="scientific">Rugosimonospora africana</name>
    <dbReference type="NCBI Taxonomy" id="556532"/>
    <lineage>
        <taxon>Bacteria</taxon>
        <taxon>Bacillati</taxon>
        <taxon>Actinomycetota</taxon>
        <taxon>Actinomycetes</taxon>
        <taxon>Micromonosporales</taxon>
        <taxon>Micromonosporaceae</taxon>
        <taxon>Rugosimonospora</taxon>
    </lineage>
</organism>
<keyword evidence="3 4" id="KW-0732">Signal</keyword>
<feature type="signal peptide" evidence="4">
    <location>
        <begin position="1"/>
        <end position="24"/>
    </location>
</feature>
<dbReference type="InterPro" id="IPR034981">
    <property type="entry name" value="Imelysin-like_EfeO/Algp7"/>
</dbReference>
<evidence type="ECO:0000256" key="4">
    <source>
        <dbReference type="SAM" id="SignalP"/>
    </source>
</evidence>
<accession>A0A8J3VN37</accession>
<evidence type="ECO:0000256" key="2">
    <source>
        <dbReference type="ARBA" id="ARBA00005989"/>
    </source>
</evidence>
<dbReference type="InterPro" id="IPR038352">
    <property type="entry name" value="Imelysin_sf"/>
</dbReference>
<gene>
    <name evidence="7" type="ORF">Raf01_01830</name>
</gene>
<protein>
    <submittedName>
        <fullName evidence="7">Iron ABC transporter substrate-binding protein</fullName>
    </submittedName>
</protein>
<dbReference type="PANTHER" id="PTHR39192">
    <property type="entry name" value="IRON UPTAKE SYSTEM COMPONENT EFEO"/>
    <property type="match status" value="1"/>
</dbReference>
<dbReference type="Gene3D" id="1.20.1420.20">
    <property type="entry name" value="M75 peptidase, HXXE motif"/>
    <property type="match status" value="1"/>
</dbReference>
<dbReference type="CDD" id="cd14656">
    <property type="entry name" value="Imelysin-like_EfeO"/>
    <property type="match status" value="1"/>
</dbReference>
<dbReference type="GO" id="GO:0042597">
    <property type="term" value="C:periplasmic space"/>
    <property type="evidence" value="ECO:0007669"/>
    <property type="project" value="UniProtKB-SubCell"/>
</dbReference>
<evidence type="ECO:0000256" key="1">
    <source>
        <dbReference type="ARBA" id="ARBA00004418"/>
    </source>
</evidence>
<dbReference type="AlphaFoldDB" id="A0A8J3VN37"/>
<dbReference type="EMBL" id="BONZ01000003">
    <property type="protein sequence ID" value="GIH12011.1"/>
    <property type="molecule type" value="Genomic_DNA"/>
</dbReference>
<evidence type="ECO:0000259" key="5">
    <source>
        <dbReference type="Pfam" id="PF09375"/>
    </source>
</evidence>
<dbReference type="Pfam" id="PF09375">
    <property type="entry name" value="Peptidase_M75"/>
    <property type="match status" value="1"/>
</dbReference>
<name>A0A8J3VN37_9ACTN</name>
<dbReference type="InterPro" id="IPR008972">
    <property type="entry name" value="Cupredoxin"/>
</dbReference>
<evidence type="ECO:0000313" key="8">
    <source>
        <dbReference type="Proteomes" id="UP000642748"/>
    </source>
</evidence>
<feature type="domain" description="Imelysin-like" evidence="5">
    <location>
        <begin position="147"/>
        <end position="378"/>
    </location>
</feature>
<dbReference type="InterPro" id="IPR050894">
    <property type="entry name" value="EfeM/EfeO_iron_uptake"/>
</dbReference>
<proteinExistence type="inferred from homology"/>
<dbReference type="InterPro" id="IPR028096">
    <property type="entry name" value="EfeO_Cupredoxin"/>
</dbReference>
<dbReference type="PROSITE" id="PS51257">
    <property type="entry name" value="PROKAR_LIPOPROTEIN"/>
    <property type="match status" value="1"/>
</dbReference>
<dbReference type="InterPro" id="IPR053377">
    <property type="entry name" value="Iron_uptake_EfeM/EfeO"/>
</dbReference>
<dbReference type="Gene3D" id="2.60.40.420">
    <property type="entry name" value="Cupredoxins - blue copper proteins"/>
    <property type="match status" value="1"/>
</dbReference>
<evidence type="ECO:0000313" key="7">
    <source>
        <dbReference type="EMBL" id="GIH12011.1"/>
    </source>
</evidence>
<evidence type="ECO:0000259" key="6">
    <source>
        <dbReference type="Pfam" id="PF13473"/>
    </source>
</evidence>
<dbReference type="InterPro" id="IPR018976">
    <property type="entry name" value="Imelysin-like"/>
</dbReference>
<comment type="similarity">
    <text evidence="2">Belongs to the EfeM/EfeO family.</text>
</comment>
<sequence length="384" mass="40646">MSRPVPTRALRAAALLAVAGLVITGCSKSKDDAASAKGATKVKIEITDDGCKTTPSSISAGAATFEVTNTSASKVTEAELLQKSGEIVGEKENLTPGLSGTFSLRLEAGSYTVYCPNAKTEKATFTVTGSAAAPSQDPAVKTALDQAVSGYKQYVIAEVDKLVPATKQFTDAVRAGDIPGAQAAYAPARYYYEEVEPVAESFGDLDPDIDARLDDVEDPSQWTGFHRLEKALWADKSLAGMSPIADKLDTDVAKLKSLVATTDYQPAQLANGATELLNEVASSKITGEEDRYSHTDLSDFQANVAGGQKAFQLLVPALQKIDPQLASQVTQEFTDVLDALKPYQHSAGVFVDYSTVSDDQRRVLTQKVDALAEPLSQVAAKVTG</sequence>
<dbReference type="PANTHER" id="PTHR39192:SF1">
    <property type="entry name" value="IRON UPTAKE SYSTEM COMPONENT EFEO"/>
    <property type="match status" value="1"/>
</dbReference>
<dbReference type="Proteomes" id="UP000642748">
    <property type="component" value="Unassembled WGS sequence"/>
</dbReference>
<reference evidence="7" key="1">
    <citation type="submission" date="2021-01" db="EMBL/GenBank/DDBJ databases">
        <title>Whole genome shotgun sequence of Rugosimonospora africana NBRC 104875.</title>
        <authorList>
            <person name="Komaki H."/>
            <person name="Tamura T."/>
        </authorList>
    </citation>
    <scope>NUCLEOTIDE SEQUENCE</scope>
    <source>
        <strain evidence="7">NBRC 104875</strain>
    </source>
</reference>
<dbReference type="RefSeq" id="WP_203915741.1">
    <property type="nucleotide sequence ID" value="NZ_BONZ01000003.1"/>
</dbReference>
<dbReference type="NCBIfam" id="NF007697">
    <property type="entry name" value="PRK10378.1"/>
    <property type="match status" value="1"/>
</dbReference>
<dbReference type="Pfam" id="PF13473">
    <property type="entry name" value="Cupredoxin_1"/>
    <property type="match status" value="1"/>
</dbReference>
<evidence type="ECO:0000256" key="3">
    <source>
        <dbReference type="ARBA" id="ARBA00022729"/>
    </source>
</evidence>
<dbReference type="NCBIfam" id="NF041757">
    <property type="entry name" value="EfeO"/>
    <property type="match status" value="1"/>
</dbReference>
<keyword evidence="8" id="KW-1185">Reference proteome</keyword>
<comment type="caution">
    <text evidence="7">The sequence shown here is derived from an EMBL/GenBank/DDBJ whole genome shotgun (WGS) entry which is preliminary data.</text>
</comment>
<comment type="subcellular location">
    <subcellularLocation>
        <location evidence="1">Periplasm</location>
    </subcellularLocation>
</comment>
<feature type="chain" id="PRO_5039093491" evidence="4">
    <location>
        <begin position="25"/>
        <end position="384"/>
    </location>
</feature>